<name>A0A1Q5TQW1_9GAMM</name>
<keyword evidence="3" id="KW-1185">Reference proteome</keyword>
<sequence>MNIVEIPLRAKNQRFDIQLGGVNYRMQLQCRDCAGWILDIMHPNGEPIVLGIPLVSGVDLLEPHRYLGFKGSLVFVCDTPQNKTNGEELGSRNRLYFIKSVN</sequence>
<protein>
    <recommendedName>
        <fullName evidence="1">Cyanophage baseplate Pam3 plug gp18 domain-containing protein</fullName>
    </recommendedName>
</protein>
<reference evidence="2 3" key="1">
    <citation type="submission" date="2016-09" db="EMBL/GenBank/DDBJ databases">
        <title>Xenorhabdus thuongxuanensis sp. nov. and Xenorhabdus eapokensis sp. nov., isolated from Steinernema species.</title>
        <authorList>
            <person name="Kaempfer P."/>
            <person name="Tobias N.J."/>
            <person name="Phan Ke L."/>
            <person name="Bode H.B."/>
            <person name="Glaeser S.P."/>
        </authorList>
    </citation>
    <scope>NUCLEOTIDE SEQUENCE [LARGE SCALE GENOMIC DNA]</scope>
    <source>
        <strain evidence="2 3">DL20</strain>
    </source>
</reference>
<dbReference type="STRING" id="1873482.Xedl_02267"/>
<dbReference type="RefSeq" id="WP_074023785.1">
    <property type="nucleotide sequence ID" value="NZ_CAWNAG010000046.1"/>
</dbReference>
<evidence type="ECO:0000259" key="1">
    <source>
        <dbReference type="Pfam" id="PF22479"/>
    </source>
</evidence>
<comment type="caution">
    <text evidence="2">The sequence shown here is derived from an EMBL/GenBank/DDBJ whole genome shotgun (WGS) entry which is preliminary data.</text>
</comment>
<feature type="domain" description="Cyanophage baseplate Pam3 plug gp18" evidence="1">
    <location>
        <begin position="4"/>
        <end position="98"/>
    </location>
</feature>
<organism evidence="2 3">
    <name type="scientific">Xenorhabdus eapokensis</name>
    <dbReference type="NCBI Taxonomy" id="1873482"/>
    <lineage>
        <taxon>Bacteria</taxon>
        <taxon>Pseudomonadati</taxon>
        <taxon>Pseudomonadota</taxon>
        <taxon>Gammaproteobacteria</taxon>
        <taxon>Enterobacterales</taxon>
        <taxon>Morganellaceae</taxon>
        <taxon>Xenorhabdus</taxon>
    </lineage>
</organism>
<dbReference type="OrthoDB" id="5465444at2"/>
<dbReference type="Pfam" id="PF22479">
    <property type="entry name" value="Pam3_gp18"/>
    <property type="match status" value="1"/>
</dbReference>
<proteinExistence type="predicted"/>
<accession>A0A1Q5TQW1</accession>
<evidence type="ECO:0000313" key="2">
    <source>
        <dbReference type="EMBL" id="OKP02616.1"/>
    </source>
</evidence>
<evidence type="ECO:0000313" key="3">
    <source>
        <dbReference type="Proteomes" id="UP000186268"/>
    </source>
</evidence>
<dbReference type="InterPro" id="IPR054252">
    <property type="entry name" value="Pam3_gp18"/>
</dbReference>
<dbReference type="AlphaFoldDB" id="A0A1Q5TQW1"/>
<gene>
    <name evidence="2" type="ORF">Xedl_02267</name>
</gene>
<dbReference type="Proteomes" id="UP000186268">
    <property type="component" value="Unassembled WGS sequence"/>
</dbReference>
<dbReference type="EMBL" id="MKGQ01000014">
    <property type="protein sequence ID" value="OKP02616.1"/>
    <property type="molecule type" value="Genomic_DNA"/>
</dbReference>